<reference evidence="2" key="1">
    <citation type="submission" date="2023-07" db="EMBL/GenBank/DDBJ databases">
        <title>Bacterial whole genome sequence for Sphingobium sp. HBC34.</title>
        <authorList>
            <person name="Le V."/>
            <person name="Ko S.-R."/>
            <person name="Ahn C.-Y."/>
            <person name="Oh H.-M."/>
        </authorList>
    </citation>
    <scope>NUCLEOTIDE SEQUENCE</scope>
    <source>
        <strain evidence="2">HBC34</strain>
    </source>
</reference>
<feature type="region of interest" description="Disordered" evidence="1">
    <location>
        <begin position="1"/>
        <end position="29"/>
    </location>
</feature>
<accession>A0ABT8ZHA0</accession>
<evidence type="ECO:0000313" key="3">
    <source>
        <dbReference type="Proteomes" id="UP001176471"/>
    </source>
</evidence>
<dbReference type="Proteomes" id="UP001176471">
    <property type="component" value="Unassembled WGS sequence"/>
</dbReference>
<evidence type="ECO:0000256" key="1">
    <source>
        <dbReference type="SAM" id="MobiDB-lite"/>
    </source>
</evidence>
<evidence type="ECO:0000313" key="2">
    <source>
        <dbReference type="EMBL" id="MDO7833908.1"/>
    </source>
</evidence>
<keyword evidence="3" id="KW-1185">Reference proteome</keyword>
<organism evidence="2 3">
    <name type="scientific">Sphingobium cyanobacteriorum</name>
    <dbReference type="NCBI Taxonomy" id="3063954"/>
    <lineage>
        <taxon>Bacteria</taxon>
        <taxon>Pseudomonadati</taxon>
        <taxon>Pseudomonadota</taxon>
        <taxon>Alphaproteobacteria</taxon>
        <taxon>Sphingomonadales</taxon>
        <taxon>Sphingomonadaceae</taxon>
        <taxon>Sphingobium</taxon>
    </lineage>
</organism>
<comment type="caution">
    <text evidence="2">The sequence shown here is derived from an EMBL/GenBank/DDBJ whole genome shotgun (WGS) entry which is preliminary data.</text>
</comment>
<dbReference type="EMBL" id="JAUQOM010000001">
    <property type="protein sequence ID" value="MDO7833908.1"/>
    <property type="molecule type" value="Genomic_DNA"/>
</dbReference>
<gene>
    <name evidence="2" type="ORF">Q4610_02510</name>
</gene>
<sequence>MDMQRKNSGRPATGRDSGTGRIVTVGLPSPYEGVGNALRSTYAPGRETLPDDMMRLLAKLDR</sequence>
<evidence type="ECO:0008006" key="4">
    <source>
        <dbReference type="Google" id="ProtNLM"/>
    </source>
</evidence>
<proteinExistence type="predicted"/>
<protein>
    <recommendedName>
        <fullName evidence="4">Anti-sigma factor NepR domain-containing protein</fullName>
    </recommendedName>
</protein>
<name>A0ABT8ZHA0_9SPHN</name>